<dbReference type="EMBL" id="MU006568">
    <property type="protein sequence ID" value="KAF2748592.1"/>
    <property type="molecule type" value="Genomic_DNA"/>
</dbReference>
<evidence type="ECO:0000313" key="5">
    <source>
        <dbReference type="EMBL" id="KAF2748592.1"/>
    </source>
</evidence>
<evidence type="ECO:0000313" key="6">
    <source>
        <dbReference type="Proteomes" id="UP000799440"/>
    </source>
</evidence>
<sequence length="257" mass="29780">MPFTMQTTQQVICTLLIRDPTWTSTHLRLLTASLRANVQRFAPAEWGPGPLAAHNIPMFHPQLAVRDACRLARAQNAGFEFTCFHPGLFMNYLGYGSPNAQEALAGFDDNWQDIWWRVDEMRATIPLTREGKEPRCTMTEIRDVGRFVAEACLLAEGKWREDFSMVGETLGMDEVVRVVERVRGREMEVVYRGFDEVVEKKERELDAYRRFWWELEEMMARERVGEGVVEPVLNALCPDVRPMGVRKYVEKYWGQDV</sequence>
<proteinExistence type="inferred from homology"/>
<evidence type="ECO:0000256" key="1">
    <source>
        <dbReference type="ARBA" id="ARBA00005725"/>
    </source>
</evidence>
<comment type="similarity">
    <text evidence="1">Belongs to the NmrA-type oxidoreductase family. Isoflavone reductase subfamily.</text>
</comment>
<dbReference type="InterPro" id="IPR008030">
    <property type="entry name" value="NmrA-like"/>
</dbReference>
<dbReference type="Gene3D" id="3.40.50.720">
    <property type="entry name" value="NAD(P)-binding Rossmann-like Domain"/>
    <property type="match status" value="1"/>
</dbReference>
<accession>A0A6A6VDA7</accession>
<dbReference type="AlphaFoldDB" id="A0A6A6VDA7"/>
<dbReference type="Pfam" id="PF05368">
    <property type="entry name" value="NmrA"/>
    <property type="match status" value="1"/>
</dbReference>
<organism evidence="5 6">
    <name type="scientific">Sporormia fimetaria CBS 119925</name>
    <dbReference type="NCBI Taxonomy" id="1340428"/>
    <lineage>
        <taxon>Eukaryota</taxon>
        <taxon>Fungi</taxon>
        <taxon>Dikarya</taxon>
        <taxon>Ascomycota</taxon>
        <taxon>Pezizomycotina</taxon>
        <taxon>Dothideomycetes</taxon>
        <taxon>Pleosporomycetidae</taxon>
        <taxon>Pleosporales</taxon>
        <taxon>Sporormiaceae</taxon>
        <taxon>Sporormia</taxon>
    </lineage>
</organism>
<dbReference type="Proteomes" id="UP000799440">
    <property type="component" value="Unassembled WGS sequence"/>
</dbReference>
<dbReference type="OrthoDB" id="10000533at2759"/>
<evidence type="ECO:0000256" key="3">
    <source>
        <dbReference type="ARBA" id="ARBA00023002"/>
    </source>
</evidence>
<dbReference type="SUPFAM" id="SSF51735">
    <property type="entry name" value="NAD(P)-binding Rossmann-fold domains"/>
    <property type="match status" value="1"/>
</dbReference>
<dbReference type="PANTHER" id="PTHR47706">
    <property type="entry name" value="NMRA-LIKE FAMILY PROTEIN"/>
    <property type="match status" value="1"/>
</dbReference>
<evidence type="ECO:0000259" key="4">
    <source>
        <dbReference type="Pfam" id="PF05368"/>
    </source>
</evidence>
<dbReference type="PANTHER" id="PTHR47706:SF4">
    <property type="entry name" value="NMRA-LIKE DOMAIN-CONTAINING PROTEIN"/>
    <property type="match status" value="1"/>
</dbReference>
<protein>
    <recommendedName>
        <fullName evidence="4">NmrA-like domain-containing protein</fullName>
    </recommendedName>
</protein>
<reference evidence="5" key="1">
    <citation type="journal article" date="2020" name="Stud. Mycol.">
        <title>101 Dothideomycetes genomes: a test case for predicting lifestyles and emergence of pathogens.</title>
        <authorList>
            <person name="Haridas S."/>
            <person name="Albert R."/>
            <person name="Binder M."/>
            <person name="Bloem J."/>
            <person name="Labutti K."/>
            <person name="Salamov A."/>
            <person name="Andreopoulos B."/>
            <person name="Baker S."/>
            <person name="Barry K."/>
            <person name="Bills G."/>
            <person name="Bluhm B."/>
            <person name="Cannon C."/>
            <person name="Castanera R."/>
            <person name="Culley D."/>
            <person name="Daum C."/>
            <person name="Ezra D."/>
            <person name="Gonzalez J."/>
            <person name="Henrissat B."/>
            <person name="Kuo A."/>
            <person name="Liang C."/>
            <person name="Lipzen A."/>
            <person name="Lutzoni F."/>
            <person name="Magnuson J."/>
            <person name="Mondo S."/>
            <person name="Nolan M."/>
            <person name="Ohm R."/>
            <person name="Pangilinan J."/>
            <person name="Park H.-J."/>
            <person name="Ramirez L."/>
            <person name="Alfaro M."/>
            <person name="Sun H."/>
            <person name="Tritt A."/>
            <person name="Yoshinaga Y."/>
            <person name="Zwiers L.-H."/>
            <person name="Turgeon B."/>
            <person name="Goodwin S."/>
            <person name="Spatafora J."/>
            <person name="Crous P."/>
            <person name="Grigoriev I."/>
        </authorList>
    </citation>
    <scope>NUCLEOTIDE SEQUENCE</scope>
    <source>
        <strain evidence="5">CBS 119925</strain>
    </source>
</reference>
<dbReference type="InterPro" id="IPR051609">
    <property type="entry name" value="NmrA/Isoflavone_reductase-like"/>
</dbReference>
<evidence type="ECO:0000256" key="2">
    <source>
        <dbReference type="ARBA" id="ARBA00022857"/>
    </source>
</evidence>
<keyword evidence="6" id="KW-1185">Reference proteome</keyword>
<gene>
    <name evidence="5" type="ORF">M011DRAFT_331718</name>
</gene>
<dbReference type="InterPro" id="IPR036291">
    <property type="entry name" value="NAD(P)-bd_dom_sf"/>
</dbReference>
<name>A0A6A6VDA7_9PLEO</name>
<dbReference type="GO" id="GO:0016491">
    <property type="term" value="F:oxidoreductase activity"/>
    <property type="evidence" value="ECO:0007669"/>
    <property type="project" value="UniProtKB-KW"/>
</dbReference>
<feature type="domain" description="NmrA-like" evidence="4">
    <location>
        <begin position="26"/>
        <end position="192"/>
    </location>
</feature>
<keyword evidence="3" id="KW-0560">Oxidoreductase</keyword>
<keyword evidence="2" id="KW-0521">NADP</keyword>